<dbReference type="RefSeq" id="XP_010827372.1">
    <property type="nucleotide sequence ID" value="XM_010829070.1"/>
</dbReference>
<dbReference type="InterPro" id="IPR011009">
    <property type="entry name" value="Kinase-like_dom_sf"/>
</dbReference>
<dbReference type="CTD" id="9263"/>
<dbReference type="AlphaFoldDB" id="A0A6P3GCM4"/>
<dbReference type="GO" id="GO:0005634">
    <property type="term" value="C:nucleus"/>
    <property type="evidence" value="ECO:0007669"/>
    <property type="project" value="TreeGrafter"/>
</dbReference>
<keyword evidence="3" id="KW-0547">Nucleotide-binding</keyword>
<evidence type="ECO:0000313" key="10">
    <source>
        <dbReference type="RefSeq" id="XP_010827372.1"/>
    </source>
</evidence>
<dbReference type="GO" id="GO:0005524">
    <property type="term" value="F:ATP binding"/>
    <property type="evidence" value="ECO:0007669"/>
    <property type="project" value="UniProtKB-KW"/>
</dbReference>
<dbReference type="InterPro" id="IPR000719">
    <property type="entry name" value="Prot_kinase_dom"/>
</dbReference>
<evidence type="ECO:0000256" key="1">
    <source>
        <dbReference type="ARBA" id="ARBA00022527"/>
    </source>
</evidence>
<dbReference type="PANTHER" id="PTHR24342">
    <property type="entry name" value="SERINE/THREONINE-PROTEIN KINASE 17"/>
    <property type="match status" value="1"/>
</dbReference>
<dbReference type="Proteomes" id="UP000515208">
    <property type="component" value="Unplaced"/>
</dbReference>
<feature type="region of interest" description="Disordered" evidence="6">
    <location>
        <begin position="276"/>
        <end position="298"/>
    </location>
</feature>
<dbReference type="GO" id="GO:0004674">
    <property type="term" value="F:protein serine/threonine kinase activity"/>
    <property type="evidence" value="ECO:0007669"/>
    <property type="project" value="UniProtKB-KW"/>
</dbReference>
<dbReference type="SUPFAM" id="SSF56112">
    <property type="entry name" value="Protein kinase-like (PK-like)"/>
    <property type="match status" value="1"/>
</dbReference>
<keyword evidence="5" id="KW-0067">ATP-binding</keyword>
<dbReference type="Gene3D" id="1.10.510.10">
    <property type="entry name" value="Transferase(Phosphotransferase) domain 1"/>
    <property type="match status" value="1"/>
</dbReference>
<protein>
    <submittedName>
        <fullName evidence="9 10">Serine/threonine-protein kinase 17A isoform X3</fullName>
    </submittedName>
</protein>
<dbReference type="InterPro" id="IPR008271">
    <property type="entry name" value="Ser/Thr_kinase_AS"/>
</dbReference>
<dbReference type="PANTHER" id="PTHR24342:SF6">
    <property type="entry name" value="SERINE_THREONINE-PROTEIN KINASE 17A"/>
    <property type="match status" value="1"/>
</dbReference>
<gene>
    <name evidence="9 10" type="primary">STK17A</name>
</gene>
<proteinExistence type="predicted"/>
<dbReference type="PROSITE" id="PS50011">
    <property type="entry name" value="PROTEIN_KINASE_DOM"/>
    <property type="match status" value="1"/>
</dbReference>
<dbReference type="Gene3D" id="3.30.200.20">
    <property type="entry name" value="Phosphorylase Kinase, domain 1"/>
    <property type="match status" value="1"/>
</dbReference>
<dbReference type="Pfam" id="PF00069">
    <property type="entry name" value="Pkinase"/>
    <property type="match status" value="2"/>
</dbReference>
<dbReference type="RefSeq" id="XP_010827371.1">
    <property type="nucleotide sequence ID" value="XM_010829069.1"/>
</dbReference>
<organism evidence="8 9">
    <name type="scientific">Bison bison bison</name>
    <name type="common">North American plains bison</name>
    <dbReference type="NCBI Taxonomy" id="43346"/>
    <lineage>
        <taxon>Eukaryota</taxon>
        <taxon>Metazoa</taxon>
        <taxon>Chordata</taxon>
        <taxon>Craniata</taxon>
        <taxon>Vertebrata</taxon>
        <taxon>Euteleostomi</taxon>
        <taxon>Mammalia</taxon>
        <taxon>Eutheria</taxon>
        <taxon>Laurasiatheria</taxon>
        <taxon>Artiodactyla</taxon>
        <taxon>Ruminantia</taxon>
        <taxon>Pecora</taxon>
        <taxon>Bovidae</taxon>
        <taxon>Bovinae</taxon>
        <taxon>Bison</taxon>
    </lineage>
</organism>
<evidence type="ECO:0000259" key="7">
    <source>
        <dbReference type="PROSITE" id="PS50011"/>
    </source>
</evidence>
<keyword evidence="4 9" id="KW-0418">Kinase</keyword>
<dbReference type="SMART" id="SM00220">
    <property type="entry name" value="S_TKc"/>
    <property type="match status" value="1"/>
</dbReference>
<dbReference type="GO" id="GO:0043065">
    <property type="term" value="P:positive regulation of apoptotic process"/>
    <property type="evidence" value="ECO:0007669"/>
    <property type="project" value="TreeGrafter"/>
</dbReference>
<evidence type="ECO:0000256" key="5">
    <source>
        <dbReference type="ARBA" id="ARBA00022840"/>
    </source>
</evidence>
<evidence type="ECO:0000256" key="2">
    <source>
        <dbReference type="ARBA" id="ARBA00022679"/>
    </source>
</evidence>
<accession>A0A6P3GCM4</accession>
<keyword evidence="2" id="KW-0808">Transferase</keyword>
<evidence type="ECO:0000256" key="3">
    <source>
        <dbReference type="ARBA" id="ARBA00022741"/>
    </source>
</evidence>
<evidence type="ECO:0000256" key="6">
    <source>
        <dbReference type="SAM" id="MobiDB-lite"/>
    </source>
</evidence>
<feature type="domain" description="Protein kinase" evidence="7">
    <location>
        <begin position="1"/>
        <end position="255"/>
    </location>
</feature>
<evidence type="ECO:0000313" key="8">
    <source>
        <dbReference type="Proteomes" id="UP000515208"/>
    </source>
</evidence>
<keyword evidence="8" id="KW-1185">Reference proteome</keyword>
<dbReference type="GO" id="GO:0035556">
    <property type="term" value="P:intracellular signal transduction"/>
    <property type="evidence" value="ECO:0007669"/>
    <property type="project" value="TreeGrafter"/>
</dbReference>
<name>A0A6P3GCM4_BISBB</name>
<keyword evidence="1" id="KW-0723">Serine/threonine-protein kinase</keyword>
<evidence type="ECO:0000256" key="4">
    <source>
        <dbReference type="ARBA" id="ARBA00022777"/>
    </source>
</evidence>
<sequence>MRKRRKGQDCRMEIVHEIAVLELAQDNPWVINLHEVYETPSEMILVLEYAAGGEIFDQCVADRDEAFTEKDVQRLMRQILEGVCFLHAHDVVHLDLKPQNILLTSESPLGDIKIVDFGLSRIMKKSEELREIMGTPEYVETALYDGKTLDDGSPGRRKMAFVASAPEVLSYDPISTATDMWSIGVLAYVMLTGISPFLGDDKQETFLNISQMNLSYSEEEFDVVSESAVDFIKTLLVKKPEDRGTAEECLKHPWLTQSGVQEPAFKVRGALEEAHALQEADPVSESNSDTQKPETEESIVTEELIVVTSYTLGQCRQSEKEKMEQKAISKRFKFEEPLLQDIPGDFIY</sequence>
<evidence type="ECO:0000313" key="9">
    <source>
        <dbReference type="RefSeq" id="XP_010827371.1"/>
    </source>
</evidence>
<dbReference type="PROSITE" id="PS00108">
    <property type="entry name" value="PROTEIN_KINASE_ST"/>
    <property type="match status" value="1"/>
</dbReference>
<dbReference type="GeneID" id="104980387"/>
<reference evidence="9 10" key="1">
    <citation type="submission" date="2025-04" db="UniProtKB">
        <authorList>
            <consortium name="RefSeq"/>
        </authorList>
    </citation>
    <scope>IDENTIFICATION</scope>
    <source>
        <tissue evidence="9 10">Blood</tissue>
    </source>
</reference>